<dbReference type="RefSeq" id="XP_025339744.1">
    <property type="nucleotide sequence ID" value="XM_025484813.1"/>
</dbReference>
<keyword evidence="2" id="KW-1185">Reference proteome</keyword>
<organism evidence="1 2">
    <name type="scientific">Candidozyma haemuli</name>
    <dbReference type="NCBI Taxonomy" id="45357"/>
    <lineage>
        <taxon>Eukaryota</taxon>
        <taxon>Fungi</taxon>
        <taxon>Dikarya</taxon>
        <taxon>Ascomycota</taxon>
        <taxon>Saccharomycotina</taxon>
        <taxon>Pichiomycetes</taxon>
        <taxon>Metschnikowiaceae</taxon>
        <taxon>Candidozyma</taxon>
    </lineage>
</organism>
<evidence type="ECO:0000313" key="1">
    <source>
        <dbReference type="EMBL" id="PVH18804.1"/>
    </source>
</evidence>
<evidence type="ECO:0008006" key="3">
    <source>
        <dbReference type="Google" id="ProtNLM"/>
    </source>
</evidence>
<accession>A0A2V1AM97</accession>
<dbReference type="VEuPathDB" id="FungiDB:CXQ85_001093"/>
<sequence length="111" mass="11764">MISEEVPLSCGEYTVSVTRGEAPKKPNVVYVTEQAPCGIGCYIYAIPGKKSDVYTAVLQASGDNTVSDLAHRLGRVLVKKSGCPSYVCVSGSVSELDQMELMGRVVAMVSS</sequence>
<reference evidence="1 2" key="1">
    <citation type="submission" date="2017-12" db="EMBL/GenBank/DDBJ databases">
        <title>Genome Sequence of a Multidrug-Resistant Candida haemulonii Isolate from a Patient with Chronic Leg Ulcers in Israel.</title>
        <authorList>
            <person name="Chow N.A."/>
            <person name="Gade L."/>
            <person name="Batra D."/>
            <person name="Rowe L.A."/>
            <person name="Ben-Ami R."/>
            <person name="Loparev V.N."/>
            <person name="Litvintseva A.P."/>
        </authorList>
    </citation>
    <scope>NUCLEOTIDE SEQUENCE [LARGE SCALE GENOMIC DNA]</scope>
    <source>
        <strain evidence="1 2">B11899</strain>
    </source>
</reference>
<protein>
    <recommendedName>
        <fullName evidence="3">Proteasome assembly chaperone 3</fullName>
    </recommendedName>
</protein>
<dbReference type="Pfam" id="PF10448">
    <property type="entry name" value="POC3_POC4"/>
    <property type="match status" value="1"/>
</dbReference>
<dbReference type="GeneID" id="37006424"/>
<proteinExistence type="predicted"/>
<dbReference type="Gene3D" id="3.30.230.100">
    <property type="match status" value="1"/>
</dbReference>
<dbReference type="Proteomes" id="UP000244309">
    <property type="component" value="Unassembled WGS sequence"/>
</dbReference>
<gene>
    <name evidence="1" type="ORF">CXQ85_001093</name>
</gene>
<comment type="caution">
    <text evidence="1">The sequence shown here is derived from an EMBL/GenBank/DDBJ whole genome shotgun (WGS) entry which is preliminary data.</text>
</comment>
<dbReference type="EMBL" id="PKFO01000001">
    <property type="protein sequence ID" value="PVH18804.1"/>
    <property type="molecule type" value="Genomic_DNA"/>
</dbReference>
<name>A0A2V1AM97_9ASCO</name>
<dbReference type="AlphaFoldDB" id="A0A2V1AM97"/>
<evidence type="ECO:0000313" key="2">
    <source>
        <dbReference type="Proteomes" id="UP000244309"/>
    </source>
</evidence>
<dbReference type="InterPro" id="IPR018854">
    <property type="entry name" value="Psome_chaperone_3/4"/>
</dbReference>
<dbReference type="OrthoDB" id="3987408at2759"/>